<feature type="region of interest" description="Disordered" evidence="2">
    <location>
        <begin position="101"/>
        <end position="144"/>
    </location>
</feature>
<feature type="compositionally biased region" description="Low complexity" evidence="2">
    <location>
        <begin position="245"/>
        <end position="262"/>
    </location>
</feature>
<feature type="compositionally biased region" description="Low complexity" evidence="2">
    <location>
        <begin position="114"/>
        <end position="128"/>
    </location>
</feature>
<feature type="compositionally biased region" description="Low complexity" evidence="2">
    <location>
        <begin position="695"/>
        <end position="711"/>
    </location>
</feature>
<dbReference type="EMBL" id="GG745394">
    <property type="protein sequence ID" value="KNE73320.1"/>
    <property type="molecule type" value="Genomic_DNA"/>
</dbReference>
<feature type="region of interest" description="Disordered" evidence="2">
    <location>
        <begin position="511"/>
        <end position="560"/>
    </location>
</feature>
<reference evidence="3 4" key="1">
    <citation type="submission" date="2009-11" db="EMBL/GenBank/DDBJ databases">
        <title>Annotation of Allomyces macrogynus ATCC 38327.</title>
        <authorList>
            <consortium name="The Broad Institute Genome Sequencing Platform"/>
            <person name="Russ C."/>
            <person name="Cuomo C."/>
            <person name="Burger G."/>
            <person name="Gray M.W."/>
            <person name="Holland P.W.H."/>
            <person name="King N."/>
            <person name="Lang F.B.F."/>
            <person name="Roger A.J."/>
            <person name="Ruiz-Trillo I."/>
            <person name="Young S.K."/>
            <person name="Zeng Q."/>
            <person name="Gargeya S."/>
            <person name="Fitzgerald M."/>
            <person name="Haas B."/>
            <person name="Abouelleil A."/>
            <person name="Alvarado L."/>
            <person name="Arachchi H.M."/>
            <person name="Berlin A."/>
            <person name="Chapman S.B."/>
            <person name="Gearin G."/>
            <person name="Goldberg J."/>
            <person name="Griggs A."/>
            <person name="Gujja S."/>
            <person name="Hansen M."/>
            <person name="Heiman D."/>
            <person name="Howarth C."/>
            <person name="Larimer J."/>
            <person name="Lui A."/>
            <person name="MacDonald P.J.P."/>
            <person name="McCowen C."/>
            <person name="Montmayeur A."/>
            <person name="Murphy C."/>
            <person name="Neiman D."/>
            <person name="Pearson M."/>
            <person name="Priest M."/>
            <person name="Roberts A."/>
            <person name="Saif S."/>
            <person name="Shea T."/>
            <person name="Sisk P."/>
            <person name="Stolte C."/>
            <person name="Sykes S."/>
            <person name="Wortman J."/>
            <person name="Nusbaum C."/>
            <person name="Birren B."/>
        </authorList>
    </citation>
    <scope>NUCLEOTIDE SEQUENCE [LARGE SCALE GENOMIC DNA]</scope>
    <source>
        <strain evidence="3 4">ATCC 38327</strain>
    </source>
</reference>
<feature type="compositionally biased region" description="Polar residues" evidence="2">
    <location>
        <begin position="541"/>
        <end position="555"/>
    </location>
</feature>
<protein>
    <submittedName>
        <fullName evidence="3">Uncharacterized protein</fullName>
    </submittedName>
</protein>
<sequence length="711" mass="73426">MDPVRPAAHWTTRIAALEDELSALRAAAANESGPIPLRAPPAPAAATGDATFLLALLEREMRRNDDLERKLDDARAAKIDLLIENGHLRTRLQVAESMLAAARGRTDRDDTADRSTAMPPSRRSSSAPGGDKKSSTSRRISSSTEDRLRFLNLLDSDTLPLRGDSSSPGSDAESDSDTNDASSSRTPSRRSIGTGGGALDDPDTPPHRRVRSLSRDSVVSDLSSAELRLIKDRDRRLSTRNTDYTPSPAASPATTASSAAPPMDLSGQELRMLVKRHSRDDILNIASPMVASPISGNGSGSASVTFGIGTPGGGAPPSDLSASERKILTKRGSREHVAMVADSMPVVARRLSSSRRGSQDLLPTVGNVAAGHAARSGDSLISDLSTAELRLLPGVADSTAVSSSPHDAITSDDDDDDEDTNHVENDPLEAGYRRVHMSKENLVSDLSHSEKKLLVKPNHGAGSGAASPLAPVAAGGAVPGDVVLDSSTRLLFHDPLASIHAYNAVMPADPIQVPHHSHHRMSASPGPSGGASTASPLGTRPGSSSNLAASGSPAGSTHERKVVILARDSEAGSRESLASVGRHVAFATADEEHVVAAADSDDEHAVPRKVVAFAAGATAGPSGLGRANEDSDSDADEDGEGEDEDRPRSRVVSFGDLVEASSNGAAAASDAGARTTPPVTLSNRTLDSIPDEGIASETAAAGADAAGLATA</sequence>
<feature type="coiled-coil region" evidence="1">
    <location>
        <begin position="7"/>
        <end position="84"/>
    </location>
</feature>
<proteinExistence type="predicted"/>
<keyword evidence="1" id="KW-0175">Coiled coil</keyword>
<feature type="compositionally biased region" description="Low complexity" evidence="2">
    <location>
        <begin position="522"/>
        <end position="536"/>
    </location>
</feature>
<gene>
    <name evidence="3" type="ORF">AMAG_17487</name>
</gene>
<evidence type="ECO:0000313" key="3">
    <source>
        <dbReference type="EMBL" id="KNE73320.1"/>
    </source>
</evidence>
<feature type="compositionally biased region" description="Polar residues" evidence="2">
    <location>
        <begin position="179"/>
        <end position="191"/>
    </location>
</feature>
<feature type="compositionally biased region" description="Low complexity" evidence="2">
    <location>
        <begin position="215"/>
        <end position="224"/>
    </location>
</feature>
<feature type="compositionally biased region" description="Basic and acidic residues" evidence="2">
    <location>
        <begin position="228"/>
        <end position="237"/>
    </location>
</feature>
<accession>A0A0L0TF46</accession>
<organism evidence="3 4">
    <name type="scientific">Allomyces macrogynus (strain ATCC 38327)</name>
    <name type="common">Allomyces javanicus var. macrogynus</name>
    <dbReference type="NCBI Taxonomy" id="578462"/>
    <lineage>
        <taxon>Eukaryota</taxon>
        <taxon>Fungi</taxon>
        <taxon>Fungi incertae sedis</taxon>
        <taxon>Blastocladiomycota</taxon>
        <taxon>Blastocladiomycetes</taxon>
        <taxon>Blastocladiales</taxon>
        <taxon>Blastocladiaceae</taxon>
        <taxon>Allomyces</taxon>
    </lineage>
</organism>
<reference evidence="4" key="2">
    <citation type="submission" date="2009-11" db="EMBL/GenBank/DDBJ databases">
        <title>The Genome Sequence of Allomyces macrogynus strain ATCC 38327.</title>
        <authorList>
            <consortium name="The Broad Institute Genome Sequencing Platform"/>
            <person name="Russ C."/>
            <person name="Cuomo C."/>
            <person name="Shea T."/>
            <person name="Young S.K."/>
            <person name="Zeng Q."/>
            <person name="Koehrsen M."/>
            <person name="Haas B."/>
            <person name="Borodovsky M."/>
            <person name="Guigo R."/>
            <person name="Alvarado L."/>
            <person name="Berlin A."/>
            <person name="Borenstein D."/>
            <person name="Chen Z."/>
            <person name="Engels R."/>
            <person name="Freedman E."/>
            <person name="Gellesch M."/>
            <person name="Goldberg J."/>
            <person name="Griggs A."/>
            <person name="Gujja S."/>
            <person name="Heiman D."/>
            <person name="Hepburn T."/>
            <person name="Howarth C."/>
            <person name="Jen D."/>
            <person name="Larson L."/>
            <person name="Lewis B."/>
            <person name="Mehta T."/>
            <person name="Park D."/>
            <person name="Pearson M."/>
            <person name="Roberts A."/>
            <person name="Saif S."/>
            <person name="Shenoy N."/>
            <person name="Sisk P."/>
            <person name="Stolte C."/>
            <person name="Sykes S."/>
            <person name="Walk T."/>
            <person name="White J."/>
            <person name="Yandava C."/>
            <person name="Burger G."/>
            <person name="Gray M.W."/>
            <person name="Holland P.W.H."/>
            <person name="King N."/>
            <person name="Lang F.B.F."/>
            <person name="Roger A.J."/>
            <person name="Ruiz-Trillo I."/>
            <person name="Lander E."/>
            <person name="Nusbaum C."/>
        </authorList>
    </citation>
    <scope>NUCLEOTIDE SEQUENCE [LARGE SCALE GENOMIC DNA]</scope>
    <source>
        <strain evidence="4">ATCC 38327</strain>
    </source>
</reference>
<dbReference type="AlphaFoldDB" id="A0A0L0TF46"/>
<feature type="region of interest" description="Disordered" evidence="2">
    <location>
        <begin position="157"/>
        <end position="263"/>
    </location>
</feature>
<feature type="compositionally biased region" description="Low complexity" evidence="2">
    <location>
        <begin position="660"/>
        <end position="673"/>
    </location>
</feature>
<feature type="compositionally biased region" description="Acidic residues" evidence="2">
    <location>
        <begin position="630"/>
        <end position="644"/>
    </location>
</feature>
<dbReference type="Proteomes" id="UP000054350">
    <property type="component" value="Unassembled WGS sequence"/>
</dbReference>
<dbReference type="VEuPathDB" id="FungiDB:AMAG_17487"/>
<feature type="compositionally biased region" description="Polar residues" evidence="2">
    <location>
        <begin position="677"/>
        <end position="686"/>
    </location>
</feature>
<name>A0A0L0TF46_ALLM3</name>
<keyword evidence="4" id="KW-1185">Reference proteome</keyword>
<feature type="region of interest" description="Disordered" evidence="2">
    <location>
        <begin position="396"/>
        <end position="432"/>
    </location>
</feature>
<evidence type="ECO:0000313" key="4">
    <source>
        <dbReference type="Proteomes" id="UP000054350"/>
    </source>
</evidence>
<evidence type="ECO:0000256" key="1">
    <source>
        <dbReference type="SAM" id="Coils"/>
    </source>
</evidence>
<dbReference type="OrthoDB" id="5583057at2759"/>
<feature type="region of interest" description="Disordered" evidence="2">
    <location>
        <begin position="618"/>
        <end position="711"/>
    </location>
</feature>
<feature type="compositionally biased region" description="Basic and acidic residues" evidence="2">
    <location>
        <begin position="104"/>
        <end position="113"/>
    </location>
</feature>
<feature type="compositionally biased region" description="Acidic residues" evidence="2">
    <location>
        <begin position="410"/>
        <end position="419"/>
    </location>
</feature>
<evidence type="ECO:0000256" key="2">
    <source>
        <dbReference type="SAM" id="MobiDB-lite"/>
    </source>
</evidence>